<reference evidence="1 2" key="1">
    <citation type="submission" date="2017-02" db="EMBL/GenBank/DDBJ databases">
        <title>The new phylogeny of genus Mycobacterium.</title>
        <authorList>
            <person name="Tortoli E."/>
            <person name="Trovato A."/>
            <person name="Cirillo D.M."/>
        </authorList>
    </citation>
    <scope>NUCLEOTIDE SEQUENCE [LARGE SCALE GENOMIC DNA]</scope>
    <source>
        <strain evidence="1 2">DSM 43992</strain>
    </source>
</reference>
<dbReference type="AlphaFoldDB" id="A0A1X0KGD2"/>
<dbReference type="STRING" id="1783.BST44_11410"/>
<dbReference type="SUPFAM" id="SSF140453">
    <property type="entry name" value="EsxAB dimer-like"/>
    <property type="match status" value="1"/>
</dbReference>
<dbReference type="Gene3D" id="1.10.287.1060">
    <property type="entry name" value="ESAT-6-like"/>
    <property type="match status" value="1"/>
</dbReference>
<dbReference type="InterPro" id="IPR010310">
    <property type="entry name" value="T7SS_ESAT-6-like"/>
</dbReference>
<accession>A0A1X0KGD2</accession>
<organism evidence="1 2">
    <name type="scientific">Mycobacterium scrofulaceum</name>
    <dbReference type="NCBI Taxonomy" id="1783"/>
    <lineage>
        <taxon>Bacteria</taxon>
        <taxon>Bacillati</taxon>
        <taxon>Actinomycetota</taxon>
        <taxon>Actinomycetes</taxon>
        <taxon>Mycobacteriales</taxon>
        <taxon>Mycobacteriaceae</taxon>
        <taxon>Mycobacterium</taxon>
    </lineage>
</organism>
<dbReference type="OrthoDB" id="4748308at2"/>
<name>A0A1X0KGD2_MYCSC</name>
<evidence type="ECO:0000313" key="2">
    <source>
        <dbReference type="Proteomes" id="UP000192601"/>
    </source>
</evidence>
<dbReference type="Proteomes" id="UP000192601">
    <property type="component" value="Unassembled WGS sequence"/>
</dbReference>
<proteinExistence type="predicted"/>
<keyword evidence="2" id="KW-1185">Reference proteome</keyword>
<dbReference type="RefSeq" id="WP_083177231.1">
    <property type="nucleotide sequence ID" value="NZ_MVIJ01000014.1"/>
</dbReference>
<comment type="caution">
    <text evidence="1">The sequence shown here is derived from an EMBL/GenBank/DDBJ whole genome shotgun (WGS) entry which is preliminary data.</text>
</comment>
<dbReference type="EMBL" id="MVIJ01000014">
    <property type="protein sequence ID" value="ORB73974.1"/>
    <property type="molecule type" value="Genomic_DNA"/>
</dbReference>
<dbReference type="Pfam" id="PF06013">
    <property type="entry name" value="WXG100"/>
    <property type="match status" value="1"/>
</dbReference>
<sequence length="96" mass="10536">MAEAFRVDPQALADAVRRMAAFQRYAEDMITETDARATCLHTMWTGQAAAAHAEAHQHWVRGEAMMREALAQLEKAAAVAHGNYTGAMSTNLGMWS</sequence>
<dbReference type="InterPro" id="IPR036689">
    <property type="entry name" value="ESAT-6-like_sf"/>
</dbReference>
<gene>
    <name evidence="1" type="ORF">BST44_11410</name>
</gene>
<evidence type="ECO:0000313" key="1">
    <source>
        <dbReference type="EMBL" id="ORB73974.1"/>
    </source>
</evidence>
<protein>
    <submittedName>
        <fullName evidence="1">WXG100 family type VII secretion target</fullName>
    </submittedName>
</protein>